<proteinExistence type="predicted"/>
<dbReference type="Pfam" id="PF00233">
    <property type="entry name" value="PDEase_I"/>
    <property type="match status" value="1"/>
</dbReference>
<comment type="caution">
    <text evidence="5">The sequence shown here is derived from an EMBL/GenBank/DDBJ whole genome shotgun (WGS) entry which is preliminary data.</text>
</comment>
<dbReference type="SUPFAM" id="SSF109604">
    <property type="entry name" value="HD-domain/PDEase-like"/>
    <property type="match status" value="1"/>
</dbReference>
<keyword evidence="2" id="KW-0378">Hydrolase</keyword>
<keyword evidence="1" id="KW-0479">Metal-binding</keyword>
<feature type="domain" description="PDEase" evidence="4">
    <location>
        <begin position="146"/>
        <end position="499"/>
    </location>
</feature>
<dbReference type="PROSITE" id="PS51845">
    <property type="entry name" value="PDEASE_I_2"/>
    <property type="match status" value="1"/>
</dbReference>
<dbReference type="InterPro" id="IPR003607">
    <property type="entry name" value="HD/PDEase_dom"/>
</dbReference>
<dbReference type="PRINTS" id="PR00387">
    <property type="entry name" value="PDIESTERASE1"/>
</dbReference>
<sequence>QRHFVVPFFCALDGRASKMGLTVSRQDTVSSTDVRQMNSETHEAEALPLHVGQRSQMKRLCRIMRSKLQEVSQGKREALQDCQELAQRLEALLDDASSRRGARSSSKELMPQEVKDWLTKQWTESSARLGEDLSPIRGAGATLRSSRAPFGPELMEVLDKVGTPDIDVVAVQGQPEVAGNVTTVLFMYTLTNGGVFDQLPAETLADPMNAELFQDRLLKFVAAIEQAYLDVPYHNNMHAADVMMMMHSFLLSSNMSWISPIEHLMCLMAAVSHDAGHDGVNNMFHVKAQSLVALRYNDKSVLENMHCALAFELMKENEDLNWLGLMNGAFPPETPGGAPLDLRPHLRRSIIEMVLVTDPTKHNVLMENLKGLVQAKSLPGSHVSLSDPKQKQDAFNVLLHSADVSNATRKLPVALYWSRQVLLEFWAQGDQEKSLGLEVSPLCDRASGMKSVPQGQLGFIGFIVRPLFLELSRLLPEASQLVEQLGQTEEYWKEKKAVNASFEESFALLDR</sequence>
<protein>
    <submittedName>
        <fullName evidence="5">5'-cyclic phosphodiesterase pde-4</fullName>
    </submittedName>
</protein>
<feature type="coiled-coil region" evidence="3">
    <location>
        <begin position="68"/>
        <end position="99"/>
    </location>
</feature>
<keyword evidence="6" id="KW-1185">Reference proteome</keyword>
<evidence type="ECO:0000256" key="3">
    <source>
        <dbReference type="SAM" id="Coils"/>
    </source>
</evidence>
<dbReference type="EMBL" id="CAXAMM010035592">
    <property type="protein sequence ID" value="CAK9074541.1"/>
    <property type="molecule type" value="Genomic_DNA"/>
</dbReference>
<organism evidence="5 6">
    <name type="scientific">Durusdinium trenchii</name>
    <dbReference type="NCBI Taxonomy" id="1381693"/>
    <lineage>
        <taxon>Eukaryota</taxon>
        <taxon>Sar</taxon>
        <taxon>Alveolata</taxon>
        <taxon>Dinophyceae</taxon>
        <taxon>Suessiales</taxon>
        <taxon>Symbiodiniaceae</taxon>
        <taxon>Durusdinium</taxon>
    </lineage>
</organism>
<evidence type="ECO:0000313" key="6">
    <source>
        <dbReference type="Proteomes" id="UP001642464"/>
    </source>
</evidence>
<evidence type="ECO:0000256" key="1">
    <source>
        <dbReference type="ARBA" id="ARBA00022723"/>
    </source>
</evidence>
<dbReference type="Gene3D" id="1.10.1300.10">
    <property type="entry name" value="3'5'-cyclic nucleotide phosphodiesterase, catalytic domain"/>
    <property type="match status" value="1"/>
</dbReference>
<feature type="non-terminal residue" evidence="5">
    <location>
        <position position="1"/>
    </location>
</feature>
<dbReference type="CDD" id="cd00077">
    <property type="entry name" value="HDc"/>
    <property type="match status" value="1"/>
</dbReference>
<reference evidence="5 6" key="1">
    <citation type="submission" date="2024-02" db="EMBL/GenBank/DDBJ databases">
        <authorList>
            <person name="Chen Y."/>
            <person name="Shah S."/>
            <person name="Dougan E. K."/>
            <person name="Thang M."/>
            <person name="Chan C."/>
        </authorList>
    </citation>
    <scope>NUCLEOTIDE SEQUENCE [LARGE SCALE GENOMIC DNA]</scope>
</reference>
<dbReference type="PANTHER" id="PTHR11347">
    <property type="entry name" value="CYCLIC NUCLEOTIDE PHOSPHODIESTERASE"/>
    <property type="match status" value="1"/>
</dbReference>
<evidence type="ECO:0000256" key="2">
    <source>
        <dbReference type="ARBA" id="ARBA00022801"/>
    </source>
</evidence>
<dbReference type="InterPro" id="IPR023088">
    <property type="entry name" value="PDEase"/>
</dbReference>
<evidence type="ECO:0000313" key="5">
    <source>
        <dbReference type="EMBL" id="CAK9074541.1"/>
    </source>
</evidence>
<dbReference type="InterPro" id="IPR002073">
    <property type="entry name" value="PDEase_catalytic_dom"/>
</dbReference>
<dbReference type="InterPro" id="IPR036971">
    <property type="entry name" value="PDEase_catalytic_dom_sf"/>
</dbReference>
<name>A0ABP0PG00_9DINO</name>
<keyword evidence="3" id="KW-0175">Coiled coil</keyword>
<evidence type="ECO:0000259" key="4">
    <source>
        <dbReference type="PROSITE" id="PS51845"/>
    </source>
</evidence>
<accession>A0ABP0PG00</accession>
<gene>
    <name evidence="5" type="ORF">SCF082_LOCUS36292</name>
</gene>
<dbReference type="Proteomes" id="UP001642464">
    <property type="component" value="Unassembled WGS sequence"/>
</dbReference>